<dbReference type="AlphaFoldDB" id="A0A0E9PVY7"/>
<feature type="transmembrane region" description="Helical" evidence="1">
    <location>
        <begin position="12"/>
        <end position="34"/>
    </location>
</feature>
<name>A0A0E9PVY7_ANGAN</name>
<keyword evidence="1" id="KW-1133">Transmembrane helix</keyword>
<evidence type="ECO:0000313" key="2">
    <source>
        <dbReference type="EMBL" id="JAH08684.1"/>
    </source>
</evidence>
<sequence length="40" mass="4782">MNEYDPNWNKDYYMECGVHVGLCVVSVIPVLQFYHNEVYL</sequence>
<organism evidence="2">
    <name type="scientific">Anguilla anguilla</name>
    <name type="common">European freshwater eel</name>
    <name type="synonym">Muraena anguilla</name>
    <dbReference type="NCBI Taxonomy" id="7936"/>
    <lineage>
        <taxon>Eukaryota</taxon>
        <taxon>Metazoa</taxon>
        <taxon>Chordata</taxon>
        <taxon>Craniata</taxon>
        <taxon>Vertebrata</taxon>
        <taxon>Euteleostomi</taxon>
        <taxon>Actinopterygii</taxon>
        <taxon>Neopterygii</taxon>
        <taxon>Teleostei</taxon>
        <taxon>Anguilliformes</taxon>
        <taxon>Anguillidae</taxon>
        <taxon>Anguilla</taxon>
    </lineage>
</organism>
<proteinExistence type="predicted"/>
<dbReference type="EMBL" id="GBXM01099893">
    <property type="protein sequence ID" value="JAH08684.1"/>
    <property type="molecule type" value="Transcribed_RNA"/>
</dbReference>
<reference evidence="2" key="2">
    <citation type="journal article" date="2015" name="Fish Shellfish Immunol.">
        <title>Early steps in the European eel (Anguilla anguilla)-Vibrio vulnificus interaction in the gills: Role of the RtxA13 toxin.</title>
        <authorList>
            <person name="Callol A."/>
            <person name="Pajuelo D."/>
            <person name="Ebbesson L."/>
            <person name="Teles M."/>
            <person name="MacKenzie S."/>
            <person name="Amaro C."/>
        </authorList>
    </citation>
    <scope>NUCLEOTIDE SEQUENCE</scope>
</reference>
<reference evidence="2" key="1">
    <citation type="submission" date="2014-11" db="EMBL/GenBank/DDBJ databases">
        <authorList>
            <person name="Amaro Gonzalez C."/>
        </authorList>
    </citation>
    <scope>NUCLEOTIDE SEQUENCE</scope>
</reference>
<evidence type="ECO:0000256" key="1">
    <source>
        <dbReference type="SAM" id="Phobius"/>
    </source>
</evidence>
<keyword evidence="1" id="KW-0472">Membrane</keyword>
<accession>A0A0E9PVY7</accession>
<keyword evidence="1" id="KW-0812">Transmembrane</keyword>
<protein>
    <submittedName>
        <fullName evidence="2">Uncharacterized protein</fullName>
    </submittedName>
</protein>